<dbReference type="STRING" id="1454373.ACMU_07865"/>
<accession>A0A037ZK96</accession>
<dbReference type="EMBL" id="JFKE01000002">
    <property type="protein sequence ID" value="KAJ56846.1"/>
    <property type="molecule type" value="Genomic_DNA"/>
</dbReference>
<name>A0A037ZK96_9RHOB</name>
<dbReference type="GO" id="GO:0009103">
    <property type="term" value="P:lipopolysaccharide biosynthetic process"/>
    <property type="evidence" value="ECO:0007669"/>
    <property type="project" value="TreeGrafter"/>
</dbReference>
<protein>
    <recommendedName>
        <fullName evidence="4">Glycosyl transferase family 1 domain-containing protein</fullName>
    </recommendedName>
</protein>
<evidence type="ECO:0008006" key="4">
    <source>
        <dbReference type="Google" id="ProtNLM"/>
    </source>
</evidence>
<dbReference type="GO" id="GO:0016757">
    <property type="term" value="F:glycosyltransferase activity"/>
    <property type="evidence" value="ECO:0007669"/>
    <property type="project" value="TreeGrafter"/>
</dbReference>
<proteinExistence type="predicted"/>
<dbReference type="PANTHER" id="PTHR46401:SF2">
    <property type="entry name" value="GLYCOSYLTRANSFERASE WBBK-RELATED"/>
    <property type="match status" value="1"/>
</dbReference>
<dbReference type="SUPFAM" id="SSF53756">
    <property type="entry name" value="UDP-Glycosyltransferase/glycogen phosphorylase"/>
    <property type="match status" value="1"/>
</dbReference>
<evidence type="ECO:0000256" key="1">
    <source>
        <dbReference type="ARBA" id="ARBA00022679"/>
    </source>
</evidence>
<dbReference type="OrthoDB" id="9771846at2"/>
<comment type="caution">
    <text evidence="2">The sequence shown here is derived from an EMBL/GenBank/DDBJ whole genome shotgun (WGS) entry which is preliminary data.</text>
</comment>
<dbReference type="Gene3D" id="3.40.50.2000">
    <property type="entry name" value="Glycogen Phosphorylase B"/>
    <property type="match status" value="2"/>
</dbReference>
<dbReference type="RefSeq" id="WP_035257232.1">
    <property type="nucleotide sequence ID" value="NZ_JFKE01000002.1"/>
</dbReference>
<dbReference type="AlphaFoldDB" id="A0A037ZK96"/>
<reference evidence="2 3" key="1">
    <citation type="submission" date="2014-03" db="EMBL/GenBank/DDBJ databases">
        <title>Draft Genome Sequence of Actibacterium mucosum KCTC 23349, a Marine Alphaproteobacterium with Complex Ionic Requirements Isolated from Mediterranean Seawater at Malvarrosa Beach, Valencia, Spain.</title>
        <authorList>
            <person name="Arahal D.R."/>
            <person name="Shao Z."/>
            <person name="Lai Q."/>
            <person name="Pujalte M.J."/>
        </authorList>
    </citation>
    <scope>NUCLEOTIDE SEQUENCE [LARGE SCALE GENOMIC DNA]</scope>
    <source>
        <strain evidence="2 3">KCTC 23349</strain>
    </source>
</reference>
<keyword evidence="1" id="KW-0808">Transferase</keyword>
<dbReference type="Proteomes" id="UP000026249">
    <property type="component" value="Unassembled WGS sequence"/>
</dbReference>
<dbReference type="Pfam" id="PF13692">
    <property type="entry name" value="Glyco_trans_1_4"/>
    <property type="match status" value="1"/>
</dbReference>
<sequence>MRLALVTAFPPGQQSLNEYGYHLARELTRHPDVSEVVVIADVLTTPMVELNLGPKLTVHRVWKFNAVSAGPAILRSLASTKADAVLWNVQAATFGNRELPAALGLLAPAMARVMGTPSGVIAHNVLGAVDLNHTQLRGQKLRQGLVQAGGSIVNRALMAANYVSVTLDTYLVHLRSLNPRADVTHIPHGTFDCAAPAAPPLANRPSRIVTMGKFGTYKRLETLLAAFDILRQRPEYAGYELVIGGTDHPSVAGYMSHIAQSRRTDRGVHFAGYVAEQDVPGFFHDARIAVFDYLSTTGSSGVLHQAASFGTVPVFPDIGDFVAVSQDEGISGANYLPNNATDLARAMRSVLDDAKWSQAIADKNQKAAAHMPLSQVAAWHVDRLQHLGRKPRPHGTTATATAPTKG</sequence>
<keyword evidence="3" id="KW-1185">Reference proteome</keyword>
<evidence type="ECO:0000313" key="3">
    <source>
        <dbReference type="Proteomes" id="UP000026249"/>
    </source>
</evidence>
<gene>
    <name evidence="2" type="ORF">ACMU_07865</name>
</gene>
<evidence type="ECO:0000313" key="2">
    <source>
        <dbReference type="EMBL" id="KAJ56846.1"/>
    </source>
</evidence>
<dbReference type="PANTHER" id="PTHR46401">
    <property type="entry name" value="GLYCOSYLTRANSFERASE WBBK-RELATED"/>
    <property type="match status" value="1"/>
</dbReference>
<organism evidence="2 3">
    <name type="scientific">Actibacterium mucosum KCTC 23349</name>
    <dbReference type="NCBI Taxonomy" id="1454373"/>
    <lineage>
        <taxon>Bacteria</taxon>
        <taxon>Pseudomonadati</taxon>
        <taxon>Pseudomonadota</taxon>
        <taxon>Alphaproteobacteria</taxon>
        <taxon>Rhodobacterales</taxon>
        <taxon>Roseobacteraceae</taxon>
        <taxon>Actibacterium</taxon>
    </lineage>
</organism>